<accession>A0A931GNE4</accession>
<dbReference type="RefSeq" id="WP_197009335.1">
    <property type="nucleotide sequence ID" value="NZ_BAABES010000013.1"/>
</dbReference>
<name>A0A931GNE4_9ACTN</name>
<organism evidence="4 5">
    <name type="scientific">Actinomadura viridis</name>
    <dbReference type="NCBI Taxonomy" id="58110"/>
    <lineage>
        <taxon>Bacteria</taxon>
        <taxon>Bacillati</taxon>
        <taxon>Actinomycetota</taxon>
        <taxon>Actinomycetes</taxon>
        <taxon>Streptosporangiales</taxon>
        <taxon>Thermomonosporaceae</taxon>
        <taxon>Actinomadura</taxon>
    </lineage>
</organism>
<proteinExistence type="predicted"/>
<dbReference type="GO" id="GO:0000976">
    <property type="term" value="F:transcription cis-regulatory region binding"/>
    <property type="evidence" value="ECO:0007669"/>
    <property type="project" value="TreeGrafter"/>
</dbReference>
<dbReference type="PANTHER" id="PTHR30055:SF209">
    <property type="entry name" value="POSSIBLE TRANSCRIPTIONAL REGULATORY PROTEIN (PROBABLY TETR-FAMILY)"/>
    <property type="match status" value="1"/>
</dbReference>
<dbReference type="PRINTS" id="PR00455">
    <property type="entry name" value="HTHTETR"/>
</dbReference>
<dbReference type="InterPro" id="IPR001647">
    <property type="entry name" value="HTH_TetR"/>
</dbReference>
<dbReference type="SUPFAM" id="SSF46689">
    <property type="entry name" value="Homeodomain-like"/>
    <property type="match status" value="1"/>
</dbReference>
<reference evidence="4" key="1">
    <citation type="submission" date="2020-11" db="EMBL/GenBank/DDBJ databases">
        <title>Sequencing the genomes of 1000 actinobacteria strains.</title>
        <authorList>
            <person name="Klenk H.-P."/>
        </authorList>
    </citation>
    <scope>NUCLEOTIDE SEQUENCE</scope>
    <source>
        <strain evidence="4">DSM 43175</strain>
    </source>
</reference>
<feature type="domain" description="HTH tetR-type" evidence="3">
    <location>
        <begin position="10"/>
        <end position="70"/>
    </location>
</feature>
<evidence type="ECO:0000259" key="3">
    <source>
        <dbReference type="PROSITE" id="PS50977"/>
    </source>
</evidence>
<evidence type="ECO:0000313" key="4">
    <source>
        <dbReference type="EMBL" id="MBG6086314.1"/>
    </source>
</evidence>
<comment type="caution">
    <text evidence="4">The sequence shown here is derived from an EMBL/GenBank/DDBJ whole genome shotgun (WGS) entry which is preliminary data.</text>
</comment>
<dbReference type="EMBL" id="JADOUA010000001">
    <property type="protein sequence ID" value="MBG6086314.1"/>
    <property type="molecule type" value="Genomic_DNA"/>
</dbReference>
<dbReference type="AlphaFoldDB" id="A0A931GNE4"/>
<dbReference type="Pfam" id="PF00440">
    <property type="entry name" value="TetR_N"/>
    <property type="match status" value="1"/>
</dbReference>
<dbReference type="GO" id="GO:0003700">
    <property type="term" value="F:DNA-binding transcription factor activity"/>
    <property type="evidence" value="ECO:0007669"/>
    <property type="project" value="TreeGrafter"/>
</dbReference>
<keyword evidence="1 2" id="KW-0238">DNA-binding</keyword>
<dbReference type="InterPro" id="IPR050109">
    <property type="entry name" value="HTH-type_TetR-like_transc_reg"/>
</dbReference>
<keyword evidence="5" id="KW-1185">Reference proteome</keyword>
<dbReference type="PANTHER" id="PTHR30055">
    <property type="entry name" value="HTH-TYPE TRANSCRIPTIONAL REGULATOR RUTR"/>
    <property type="match status" value="1"/>
</dbReference>
<dbReference type="PROSITE" id="PS50977">
    <property type="entry name" value="HTH_TETR_2"/>
    <property type="match status" value="1"/>
</dbReference>
<evidence type="ECO:0000256" key="2">
    <source>
        <dbReference type="PROSITE-ProRule" id="PRU00335"/>
    </source>
</evidence>
<evidence type="ECO:0000313" key="5">
    <source>
        <dbReference type="Proteomes" id="UP000614047"/>
    </source>
</evidence>
<dbReference type="Gene3D" id="1.10.357.10">
    <property type="entry name" value="Tetracycline Repressor, domain 2"/>
    <property type="match status" value="1"/>
</dbReference>
<sequence length="192" mass="21129">MARRERADAARNRRAILLAAHRLIGEKGVEQVSMSDIAAEAGVGKGTLFRRFGDRQGLITALFEQLTEDWEPDALERLGDPGTDPAVRVVDFLAGLFDRITVPGRPLLRGMGDHATPERLERYRRWHAGLAGVIAQARPDLPREDAEFMAHALLSTLRADFVDLLTGGGLTVEAVRERILAFARTALTGRPL</sequence>
<dbReference type="InterPro" id="IPR009057">
    <property type="entry name" value="Homeodomain-like_sf"/>
</dbReference>
<dbReference type="Proteomes" id="UP000614047">
    <property type="component" value="Unassembled WGS sequence"/>
</dbReference>
<gene>
    <name evidence="4" type="ORF">IW256_000427</name>
</gene>
<feature type="DNA-binding region" description="H-T-H motif" evidence="2">
    <location>
        <begin position="33"/>
        <end position="52"/>
    </location>
</feature>
<evidence type="ECO:0000256" key="1">
    <source>
        <dbReference type="ARBA" id="ARBA00023125"/>
    </source>
</evidence>
<protein>
    <submittedName>
        <fullName evidence="4">AcrR family transcriptional regulator</fullName>
    </submittedName>
</protein>